<dbReference type="RefSeq" id="WP_117315518.1">
    <property type="nucleotide sequence ID" value="NZ_QQSW01000003.1"/>
</dbReference>
<sequence length="216" mass="23768">MPRARHRGFTLVEVLVALAVTAFVAAAAYAGVSAVISGVERTREVAERTAAINRALALMSRDIRQFIDRGVRDEFGQEQPGLSGGRLARFPLTLTRAGWHNSAGQARSTLERVAYVFEDASLWRLRYPVLDRAGGVQPARVLLLENVEGVELRFLRDIDSLRAGNATQVDTRDWETSWIEDVSQPGLAMAPPAALELRLELADVGLLTRLYALPPH</sequence>
<keyword evidence="5" id="KW-0488">Methylation</keyword>
<evidence type="ECO:0000256" key="4">
    <source>
        <dbReference type="ARBA" id="ARBA00022475"/>
    </source>
</evidence>
<organism evidence="10 11">
    <name type="scientific">Chromatocurvus halotolerans</name>
    <dbReference type="NCBI Taxonomy" id="1132028"/>
    <lineage>
        <taxon>Bacteria</taxon>
        <taxon>Pseudomonadati</taxon>
        <taxon>Pseudomonadota</taxon>
        <taxon>Gammaproteobacteria</taxon>
        <taxon>Cellvibrionales</taxon>
        <taxon>Halieaceae</taxon>
        <taxon>Chromatocurvus</taxon>
    </lineage>
</organism>
<dbReference type="InterPro" id="IPR012902">
    <property type="entry name" value="N_methyl_site"/>
</dbReference>
<dbReference type="OrthoDB" id="9794345at2"/>
<comment type="similarity">
    <text evidence="2">Belongs to the GSP J family.</text>
</comment>
<dbReference type="GO" id="GO:0015628">
    <property type="term" value="P:protein secretion by the type II secretion system"/>
    <property type="evidence" value="ECO:0007669"/>
    <property type="project" value="InterPro"/>
</dbReference>
<gene>
    <name evidence="10" type="ORF">EV688_105120</name>
</gene>
<dbReference type="InterPro" id="IPR045584">
    <property type="entry name" value="Pilin-like"/>
</dbReference>
<dbReference type="GO" id="GO:0005886">
    <property type="term" value="C:plasma membrane"/>
    <property type="evidence" value="ECO:0007669"/>
    <property type="project" value="UniProtKB-SubCell"/>
</dbReference>
<keyword evidence="9" id="KW-0472">Membrane</keyword>
<evidence type="ECO:0000256" key="8">
    <source>
        <dbReference type="ARBA" id="ARBA00022989"/>
    </source>
</evidence>
<evidence type="ECO:0000256" key="2">
    <source>
        <dbReference type="ARBA" id="ARBA00011084"/>
    </source>
</evidence>
<comment type="caution">
    <text evidence="10">The sequence shown here is derived from an EMBL/GenBank/DDBJ whole genome shotgun (WGS) entry which is preliminary data.</text>
</comment>
<dbReference type="PANTHER" id="PTHR39583">
    <property type="entry name" value="TYPE II SECRETION SYSTEM PROTEIN J-RELATED"/>
    <property type="match status" value="1"/>
</dbReference>
<dbReference type="SUPFAM" id="SSF54523">
    <property type="entry name" value="Pili subunits"/>
    <property type="match status" value="1"/>
</dbReference>
<dbReference type="AlphaFoldDB" id="A0A4V2SBN3"/>
<dbReference type="Pfam" id="PF07963">
    <property type="entry name" value="N_methyl"/>
    <property type="match status" value="1"/>
</dbReference>
<proteinExistence type="inferred from homology"/>
<keyword evidence="8" id="KW-1133">Transmembrane helix</keyword>
<dbReference type="Gene3D" id="3.10.610.10">
    <property type="entry name" value="GSPII I/J protein-like"/>
    <property type="match status" value="1"/>
</dbReference>
<comment type="subcellular location">
    <subcellularLocation>
        <location evidence="1">Cell inner membrane</location>
        <topology evidence="1">Single-pass membrane protein</topology>
    </subcellularLocation>
</comment>
<accession>A0A4V2SBN3</accession>
<evidence type="ECO:0000256" key="9">
    <source>
        <dbReference type="ARBA" id="ARBA00023136"/>
    </source>
</evidence>
<dbReference type="PANTHER" id="PTHR39583:SF2">
    <property type="entry name" value="TYPE II SECRETION SYSTEM PROTEIN J"/>
    <property type="match status" value="1"/>
</dbReference>
<dbReference type="InterPro" id="IPR010055">
    <property type="entry name" value="T2SS_protein-GspJ"/>
</dbReference>
<evidence type="ECO:0000256" key="6">
    <source>
        <dbReference type="ARBA" id="ARBA00022519"/>
    </source>
</evidence>
<evidence type="ECO:0000256" key="1">
    <source>
        <dbReference type="ARBA" id="ARBA00004377"/>
    </source>
</evidence>
<keyword evidence="6" id="KW-0997">Cell inner membrane</keyword>
<evidence type="ECO:0000313" key="10">
    <source>
        <dbReference type="EMBL" id="TCO76160.1"/>
    </source>
</evidence>
<protein>
    <recommendedName>
        <fullName evidence="3">Type II secretion system protein J</fullName>
    </recommendedName>
</protein>
<evidence type="ECO:0000256" key="5">
    <source>
        <dbReference type="ARBA" id="ARBA00022481"/>
    </source>
</evidence>
<dbReference type="NCBIfam" id="TIGR01711">
    <property type="entry name" value="gspJ"/>
    <property type="match status" value="1"/>
</dbReference>
<evidence type="ECO:0000313" key="11">
    <source>
        <dbReference type="Proteomes" id="UP000294980"/>
    </source>
</evidence>
<keyword evidence="4" id="KW-1003">Cell membrane</keyword>
<dbReference type="PROSITE" id="PS00409">
    <property type="entry name" value="PROKAR_NTER_METHYL"/>
    <property type="match status" value="1"/>
</dbReference>
<reference evidence="10 11" key="1">
    <citation type="submission" date="2019-03" db="EMBL/GenBank/DDBJ databases">
        <title>Genomic Encyclopedia of Type Strains, Phase IV (KMG-IV): sequencing the most valuable type-strain genomes for metagenomic binning, comparative biology and taxonomic classification.</title>
        <authorList>
            <person name="Goeker M."/>
        </authorList>
    </citation>
    <scope>NUCLEOTIDE SEQUENCE [LARGE SCALE GENOMIC DNA]</scope>
    <source>
        <strain evidence="10 11">DSM 23344</strain>
    </source>
</reference>
<evidence type="ECO:0000256" key="3">
    <source>
        <dbReference type="ARBA" id="ARBA00021539"/>
    </source>
</evidence>
<dbReference type="Proteomes" id="UP000294980">
    <property type="component" value="Unassembled WGS sequence"/>
</dbReference>
<dbReference type="InterPro" id="IPR051621">
    <property type="entry name" value="T2SS_protein_J"/>
</dbReference>
<dbReference type="EMBL" id="SLWX01000005">
    <property type="protein sequence ID" value="TCO76160.1"/>
    <property type="molecule type" value="Genomic_DNA"/>
</dbReference>
<evidence type="ECO:0000256" key="7">
    <source>
        <dbReference type="ARBA" id="ARBA00022692"/>
    </source>
</evidence>
<keyword evidence="7" id="KW-0812">Transmembrane</keyword>
<keyword evidence="11" id="KW-1185">Reference proteome</keyword>
<dbReference type="GO" id="GO:0015627">
    <property type="term" value="C:type II protein secretion system complex"/>
    <property type="evidence" value="ECO:0007669"/>
    <property type="project" value="InterPro"/>
</dbReference>
<name>A0A4V2SBN3_9GAMM</name>
<dbReference type="Pfam" id="PF11612">
    <property type="entry name" value="T2SSJ"/>
    <property type="match status" value="1"/>
</dbReference>
<dbReference type="NCBIfam" id="TIGR02532">
    <property type="entry name" value="IV_pilin_GFxxxE"/>
    <property type="match status" value="1"/>
</dbReference>